<dbReference type="AlphaFoldDB" id="A0A1G7WDQ1"/>
<sequence length="490" mass="53595">MIQSFVLNHVFQQMQRTQLSAVELVPGQVFQGKVVKLFPNNMAMVQLGGMTVTARLETPLELGQRTWLQVQPGGGPISLKVISQPEKQNQATEASMEGLAKGLGVPLTKEWLAFLQKALDARIPLSGGSLRAVMQAIREVGGGTTAEDAALFAMQKALPITKETILALRSFAGNSNLEAGMKNLLQNMHDLLTRPESIAAGIKEPLQQAAGQLAAARVILAQVQEKLVSSPTKFEGQVQRTISSIEQPALLLQESGDESVSKAPLAASTQGGIKRLMIELFERLGFFHERALAQAIDREAQDWGKQAGSVKGSLLQLLQHPEAKALPAPLREQMQQLVQQLTGQQLMMAGVQEDVSFVQVALQLPLPGGKHEENALIQIESRKKGPGQLDPENCRLFFYLTMQNIGETTLDVSVVNKIVSIYLYNNRKELPALVNVLRDSLEKNLAAQGYRLSLLRVMTLPERQNDRSQSAAHGFLSSNLTHYQGVDVRV</sequence>
<dbReference type="OrthoDB" id="2351076at2"/>
<dbReference type="RefSeq" id="WP_091259616.1">
    <property type="nucleotide sequence ID" value="NZ_FNDE01000001.1"/>
</dbReference>
<dbReference type="EMBL" id="FNDE01000001">
    <property type="protein sequence ID" value="SDG69964.1"/>
    <property type="molecule type" value="Genomic_DNA"/>
</dbReference>
<protein>
    <recommendedName>
        <fullName evidence="4">Hook-length control protein FliK</fullName>
    </recommendedName>
</protein>
<gene>
    <name evidence="2" type="ORF">SAMN04489735_1001157</name>
</gene>
<evidence type="ECO:0008006" key="4">
    <source>
        <dbReference type="Google" id="ProtNLM"/>
    </source>
</evidence>
<accession>A0A1G7WDQ1</accession>
<dbReference type="Proteomes" id="UP000198956">
    <property type="component" value="Unassembled WGS sequence"/>
</dbReference>
<feature type="coiled-coil region" evidence="1">
    <location>
        <begin position="174"/>
        <end position="226"/>
    </location>
</feature>
<reference evidence="2 3" key="1">
    <citation type="submission" date="2016-10" db="EMBL/GenBank/DDBJ databases">
        <authorList>
            <person name="de Groot N.N."/>
        </authorList>
    </citation>
    <scope>NUCLEOTIDE SEQUENCE [LARGE SCALE GENOMIC DNA]</scope>
    <source>
        <strain evidence="2 3">L 420-91</strain>
    </source>
</reference>
<evidence type="ECO:0000313" key="2">
    <source>
        <dbReference type="EMBL" id="SDG69964.1"/>
    </source>
</evidence>
<evidence type="ECO:0000256" key="1">
    <source>
        <dbReference type="SAM" id="Coils"/>
    </source>
</evidence>
<evidence type="ECO:0000313" key="3">
    <source>
        <dbReference type="Proteomes" id="UP000198956"/>
    </source>
</evidence>
<keyword evidence="1" id="KW-0175">Coiled coil</keyword>
<organism evidence="2 3">
    <name type="scientific">Aneurinibacillus thermoaerophilus</name>
    <dbReference type="NCBI Taxonomy" id="143495"/>
    <lineage>
        <taxon>Bacteria</taxon>
        <taxon>Bacillati</taxon>
        <taxon>Bacillota</taxon>
        <taxon>Bacilli</taxon>
        <taxon>Bacillales</taxon>
        <taxon>Paenibacillaceae</taxon>
        <taxon>Aneurinibacillus group</taxon>
        <taxon>Aneurinibacillus</taxon>
    </lineage>
</organism>
<proteinExistence type="predicted"/>
<name>A0A1G7WDQ1_ANETH</name>